<dbReference type="GO" id="GO:0005654">
    <property type="term" value="C:nucleoplasm"/>
    <property type="evidence" value="ECO:0007669"/>
    <property type="project" value="UniProtKB-SubCell"/>
</dbReference>
<evidence type="ECO:0000256" key="6">
    <source>
        <dbReference type="ARBA" id="ARBA00023242"/>
    </source>
</evidence>
<protein>
    <recommendedName>
        <fullName evidence="4">Ribosome biogenesis protein NOP53</fullName>
    </recommendedName>
</protein>
<evidence type="ECO:0000256" key="1">
    <source>
        <dbReference type="ARBA" id="ARBA00004604"/>
    </source>
</evidence>
<evidence type="ECO:0000256" key="7">
    <source>
        <dbReference type="SAM" id="MobiDB-lite"/>
    </source>
</evidence>
<dbReference type="VEuPathDB" id="HostDB:GeneID_118652769"/>
<dbReference type="GO" id="GO:0005730">
    <property type="term" value="C:nucleolus"/>
    <property type="evidence" value="ECO:0007669"/>
    <property type="project" value="UniProtKB-SubCell"/>
</dbReference>
<feature type="compositionally biased region" description="Low complexity" evidence="7">
    <location>
        <begin position="1"/>
        <end position="28"/>
    </location>
</feature>
<dbReference type="EMBL" id="JABWUV010000034">
    <property type="protein sequence ID" value="KAF6272690.1"/>
    <property type="molecule type" value="Genomic_DNA"/>
</dbReference>
<dbReference type="PANTHER" id="PTHR14211:SF7">
    <property type="entry name" value="RIBOSOME BIOGENESIS PROTEIN NOP53"/>
    <property type="match status" value="1"/>
</dbReference>
<evidence type="ECO:0000313" key="8">
    <source>
        <dbReference type="EMBL" id="KAF6272690.1"/>
    </source>
</evidence>
<dbReference type="InterPro" id="IPR011687">
    <property type="entry name" value="Nop53/GLTSCR2"/>
</dbReference>
<gene>
    <name evidence="8" type="ORF">mMyoMyo1_014032</name>
</gene>
<keyword evidence="5" id="KW-0690">Ribosome biogenesis</keyword>
<comment type="caution">
    <text evidence="8">The sequence shown here is derived from an EMBL/GenBank/DDBJ whole genome shotgun (WGS) entry which is preliminary data.</text>
</comment>
<accession>A0A7J7R916</accession>
<sequence length="349" mass="38230">MGEAGQAGRAAPGGAQGAGPAPQPSCGQSQARAPGHRGAALLRPLGHRQPSGAAAGRPGPLLPGADQEEGREAPPSLDSCGGASRSSQASPALGFVQRPPRLHTKPSQVPAVEVTPSGASYNPSFEDHQTLLWEAHEVELQRQREAEKLERQLALPPAEQAATQESVFEEMCQGLLEESDGEGEPGEGQDQGLEGAGDQAREDELGGAEATTPARLAAVEKKTEQQRRREKAARMLWVQQATVQAAQLRHQELFRLRRIKAQVAQQRLAEADKPRRLGRLKYQDPDIDVQLSSELADSLRTLKPEGNILRDRFKSFQKRNMIEPRERAKFKRKYKVKLVEKRAFREIQL</sequence>
<dbReference type="GO" id="GO:0006364">
    <property type="term" value="P:rRNA processing"/>
    <property type="evidence" value="ECO:0007669"/>
    <property type="project" value="TreeGrafter"/>
</dbReference>
<dbReference type="Proteomes" id="UP000527355">
    <property type="component" value="Unassembled WGS sequence"/>
</dbReference>
<evidence type="ECO:0000313" key="9">
    <source>
        <dbReference type="Proteomes" id="UP000527355"/>
    </source>
</evidence>
<feature type="compositionally biased region" description="Acidic residues" evidence="7">
    <location>
        <begin position="177"/>
        <end position="187"/>
    </location>
</feature>
<proteinExistence type="inferred from homology"/>
<evidence type="ECO:0000256" key="4">
    <source>
        <dbReference type="ARBA" id="ARBA00018339"/>
    </source>
</evidence>
<feature type="region of interest" description="Disordered" evidence="7">
    <location>
        <begin position="1"/>
        <end position="125"/>
    </location>
</feature>
<feature type="region of interest" description="Disordered" evidence="7">
    <location>
        <begin position="173"/>
        <end position="225"/>
    </location>
</feature>
<evidence type="ECO:0000256" key="3">
    <source>
        <dbReference type="ARBA" id="ARBA00008838"/>
    </source>
</evidence>
<keyword evidence="6" id="KW-0539">Nucleus</keyword>
<evidence type="ECO:0000256" key="2">
    <source>
        <dbReference type="ARBA" id="ARBA00004642"/>
    </source>
</evidence>
<reference evidence="8 9" key="1">
    <citation type="journal article" date="2020" name="Nature">
        <title>Six reference-quality genomes reveal evolution of bat adaptations.</title>
        <authorList>
            <person name="Jebb D."/>
            <person name="Huang Z."/>
            <person name="Pippel M."/>
            <person name="Hughes G.M."/>
            <person name="Lavrichenko K."/>
            <person name="Devanna P."/>
            <person name="Winkler S."/>
            <person name="Jermiin L.S."/>
            <person name="Skirmuntt E.C."/>
            <person name="Katzourakis A."/>
            <person name="Burkitt-Gray L."/>
            <person name="Ray D.A."/>
            <person name="Sullivan K.A.M."/>
            <person name="Roscito J.G."/>
            <person name="Kirilenko B.M."/>
            <person name="Davalos L.M."/>
            <person name="Corthals A.P."/>
            <person name="Power M.L."/>
            <person name="Jones G."/>
            <person name="Ransome R.D."/>
            <person name="Dechmann D.K.N."/>
            <person name="Locatelli A.G."/>
            <person name="Puechmaille S.J."/>
            <person name="Fedrigo O."/>
            <person name="Jarvis E.D."/>
            <person name="Hiller M."/>
            <person name="Vernes S.C."/>
            <person name="Myers E.W."/>
            <person name="Teeling E.C."/>
        </authorList>
    </citation>
    <scope>NUCLEOTIDE SEQUENCE [LARGE SCALE GENOMIC DNA]</scope>
    <source>
        <strain evidence="8">MMyoMyo1</strain>
        <tissue evidence="8">Flight muscle</tissue>
    </source>
</reference>
<keyword evidence="9" id="KW-1185">Reference proteome</keyword>
<comment type="similarity">
    <text evidence="3">Belongs to the NOP53 family.</text>
</comment>
<comment type="subcellular location">
    <subcellularLocation>
        <location evidence="1">Nucleus</location>
        <location evidence="1">Nucleolus</location>
    </subcellularLocation>
    <subcellularLocation>
        <location evidence="2">Nucleus</location>
        <location evidence="2">Nucleoplasm</location>
    </subcellularLocation>
</comment>
<organism evidence="8 9">
    <name type="scientific">Myotis myotis</name>
    <name type="common">Greater mouse-eared bat</name>
    <name type="synonym">Vespertilio myotis</name>
    <dbReference type="NCBI Taxonomy" id="51298"/>
    <lineage>
        <taxon>Eukaryota</taxon>
        <taxon>Metazoa</taxon>
        <taxon>Chordata</taxon>
        <taxon>Craniata</taxon>
        <taxon>Vertebrata</taxon>
        <taxon>Euteleostomi</taxon>
        <taxon>Mammalia</taxon>
        <taxon>Eutheria</taxon>
        <taxon>Laurasiatheria</taxon>
        <taxon>Chiroptera</taxon>
        <taxon>Yangochiroptera</taxon>
        <taxon>Vespertilionidae</taxon>
        <taxon>Myotis</taxon>
    </lineage>
</organism>
<dbReference type="GO" id="GO:0008097">
    <property type="term" value="F:5S rRNA binding"/>
    <property type="evidence" value="ECO:0007669"/>
    <property type="project" value="TreeGrafter"/>
</dbReference>
<name>A0A7J7R916_MYOMY</name>
<dbReference type="GO" id="GO:0000027">
    <property type="term" value="P:ribosomal large subunit assembly"/>
    <property type="evidence" value="ECO:0007669"/>
    <property type="project" value="TreeGrafter"/>
</dbReference>
<dbReference type="AlphaFoldDB" id="A0A7J7R916"/>
<evidence type="ECO:0000256" key="5">
    <source>
        <dbReference type="ARBA" id="ARBA00022517"/>
    </source>
</evidence>
<dbReference type="PANTHER" id="PTHR14211">
    <property type="entry name" value="GLIOMA SUPPRESSOR CANDIDATE REGION GENE 2"/>
    <property type="match status" value="1"/>
</dbReference>
<dbReference type="Pfam" id="PF07767">
    <property type="entry name" value="Nop53"/>
    <property type="match status" value="1"/>
</dbReference>